<reference evidence="1" key="2">
    <citation type="journal article" date="2015" name="Fish Shellfish Immunol.">
        <title>Early steps in the European eel (Anguilla anguilla)-Vibrio vulnificus interaction in the gills: Role of the RtxA13 toxin.</title>
        <authorList>
            <person name="Callol A."/>
            <person name="Pajuelo D."/>
            <person name="Ebbesson L."/>
            <person name="Teles M."/>
            <person name="MacKenzie S."/>
            <person name="Amaro C."/>
        </authorList>
    </citation>
    <scope>NUCLEOTIDE SEQUENCE</scope>
</reference>
<protein>
    <submittedName>
        <fullName evidence="1">Uncharacterized protein</fullName>
    </submittedName>
</protein>
<reference evidence="1" key="1">
    <citation type="submission" date="2014-11" db="EMBL/GenBank/DDBJ databases">
        <authorList>
            <person name="Amaro Gonzalez C."/>
        </authorList>
    </citation>
    <scope>NUCLEOTIDE SEQUENCE</scope>
</reference>
<accession>A0A0E9QML6</accession>
<proteinExistence type="predicted"/>
<name>A0A0E9QML6_ANGAN</name>
<organism evidence="1">
    <name type="scientific">Anguilla anguilla</name>
    <name type="common">European freshwater eel</name>
    <name type="synonym">Muraena anguilla</name>
    <dbReference type="NCBI Taxonomy" id="7936"/>
    <lineage>
        <taxon>Eukaryota</taxon>
        <taxon>Metazoa</taxon>
        <taxon>Chordata</taxon>
        <taxon>Craniata</taxon>
        <taxon>Vertebrata</taxon>
        <taxon>Euteleostomi</taxon>
        <taxon>Actinopterygii</taxon>
        <taxon>Neopterygii</taxon>
        <taxon>Teleostei</taxon>
        <taxon>Anguilliformes</taxon>
        <taxon>Anguillidae</taxon>
        <taxon>Anguilla</taxon>
    </lineage>
</organism>
<sequence length="86" mass="9643">MRCEFQLTEASPTLDYATDNSSIEFNFICIACSPETLSHKHPTEHSAALQGYQPQSEVVQSGCIPGLWGAIHALEQCLNWVMLWFL</sequence>
<evidence type="ECO:0000313" key="1">
    <source>
        <dbReference type="EMBL" id="JAH18171.1"/>
    </source>
</evidence>
<dbReference type="AlphaFoldDB" id="A0A0E9QML6"/>
<dbReference type="EMBL" id="GBXM01090406">
    <property type="protein sequence ID" value="JAH18171.1"/>
    <property type="molecule type" value="Transcribed_RNA"/>
</dbReference>